<dbReference type="Pfam" id="PF01478">
    <property type="entry name" value="Peptidase_A24"/>
    <property type="match status" value="1"/>
</dbReference>
<feature type="transmembrane region" description="Helical" evidence="2">
    <location>
        <begin position="111"/>
        <end position="140"/>
    </location>
</feature>
<sequence>MRTKISDFTLFMTALGTLAAFRWIRAGNLPETALSAAFFLLLYAAGRIDQRTGRLPDWCALAAFFLGLLSIPLFSEPVLYVRLAGIFAVSLPLFLVCLVRPGAFGGGDVKLMAGCGFFLGAGTVWRSFLIAVFFSGIWALALLFTGRADRKTRFPFGPFLCVGMALALVF</sequence>
<feature type="domain" description="Prepilin type IV endopeptidase peptidase" evidence="3">
    <location>
        <begin position="37"/>
        <end position="140"/>
    </location>
</feature>
<proteinExistence type="inferred from homology"/>
<evidence type="ECO:0000259" key="3">
    <source>
        <dbReference type="Pfam" id="PF01478"/>
    </source>
</evidence>
<feature type="transmembrane region" description="Helical" evidence="2">
    <location>
        <begin position="80"/>
        <end position="99"/>
    </location>
</feature>
<keyword evidence="2" id="KW-0812">Transmembrane</keyword>
<evidence type="ECO:0000256" key="1">
    <source>
        <dbReference type="ARBA" id="ARBA00005801"/>
    </source>
</evidence>
<feature type="transmembrane region" description="Helical" evidence="2">
    <location>
        <begin position="58"/>
        <end position="74"/>
    </location>
</feature>
<dbReference type="GO" id="GO:0004190">
    <property type="term" value="F:aspartic-type endopeptidase activity"/>
    <property type="evidence" value="ECO:0007669"/>
    <property type="project" value="InterPro"/>
</dbReference>
<dbReference type="PANTHER" id="PTHR30487:SF0">
    <property type="entry name" value="PREPILIN LEADER PEPTIDASE_N-METHYLTRANSFERASE-RELATED"/>
    <property type="match status" value="1"/>
</dbReference>
<evidence type="ECO:0000256" key="2">
    <source>
        <dbReference type="SAM" id="Phobius"/>
    </source>
</evidence>
<organism evidence="4 5">
    <name type="scientific">Candidatus Eisenbergiella intestinigallinarum</name>
    <dbReference type="NCBI Taxonomy" id="2838549"/>
    <lineage>
        <taxon>Bacteria</taxon>
        <taxon>Bacillati</taxon>
        <taxon>Bacillota</taxon>
        <taxon>Clostridia</taxon>
        <taxon>Lachnospirales</taxon>
        <taxon>Lachnospiraceae</taxon>
        <taxon>Eisenbergiella</taxon>
    </lineage>
</organism>
<evidence type="ECO:0000313" key="4">
    <source>
        <dbReference type="EMBL" id="HJC88143.1"/>
    </source>
</evidence>
<evidence type="ECO:0000313" key="5">
    <source>
        <dbReference type="Proteomes" id="UP000823922"/>
    </source>
</evidence>
<dbReference type="AlphaFoldDB" id="A0A9D2QJ34"/>
<dbReference type="PANTHER" id="PTHR30487">
    <property type="entry name" value="TYPE 4 PREPILIN-LIKE PROTEINS LEADER PEPTIDE-PROCESSING ENZYME"/>
    <property type="match status" value="1"/>
</dbReference>
<protein>
    <submittedName>
        <fullName evidence="4">A24 family peptidase</fullName>
    </submittedName>
</protein>
<keyword evidence="2" id="KW-0472">Membrane</keyword>
<dbReference type="Gene3D" id="1.20.120.1220">
    <property type="match status" value="1"/>
</dbReference>
<dbReference type="Proteomes" id="UP000823922">
    <property type="component" value="Unassembled WGS sequence"/>
</dbReference>
<feature type="transmembrane region" description="Helical" evidence="2">
    <location>
        <begin position="29"/>
        <end position="46"/>
    </location>
</feature>
<reference evidence="4" key="1">
    <citation type="journal article" date="2021" name="PeerJ">
        <title>Extensive microbial diversity within the chicken gut microbiome revealed by metagenomics and culture.</title>
        <authorList>
            <person name="Gilroy R."/>
            <person name="Ravi A."/>
            <person name="Getino M."/>
            <person name="Pursley I."/>
            <person name="Horton D.L."/>
            <person name="Alikhan N.F."/>
            <person name="Baker D."/>
            <person name="Gharbi K."/>
            <person name="Hall N."/>
            <person name="Watson M."/>
            <person name="Adriaenssens E.M."/>
            <person name="Foster-Nyarko E."/>
            <person name="Jarju S."/>
            <person name="Secka A."/>
            <person name="Antonio M."/>
            <person name="Oren A."/>
            <person name="Chaudhuri R.R."/>
            <person name="La Ragione R."/>
            <person name="Hildebrand F."/>
            <person name="Pallen M.J."/>
        </authorList>
    </citation>
    <scope>NUCLEOTIDE SEQUENCE</scope>
    <source>
        <strain evidence="4">ChiBcec1-1630</strain>
    </source>
</reference>
<reference evidence="4" key="2">
    <citation type="submission" date="2021-04" db="EMBL/GenBank/DDBJ databases">
        <authorList>
            <person name="Gilroy R."/>
        </authorList>
    </citation>
    <scope>NUCLEOTIDE SEQUENCE</scope>
    <source>
        <strain evidence="4">ChiBcec1-1630</strain>
    </source>
</reference>
<dbReference type="EMBL" id="DWVS01000223">
    <property type="protein sequence ID" value="HJC88143.1"/>
    <property type="molecule type" value="Genomic_DNA"/>
</dbReference>
<dbReference type="GO" id="GO:0005886">
    <property type="term" value="C:plasma membrane"/>
    <property type="evidence" value="ECO:0007669"/>
    <property type="project" value="TreeGrafter"/>
</dbReference>
<dbReference type="GO" id="GO:0006465">
    <property type="term" value="P:signal peptide processing"/>
    <property type="evidence" value="ECO:0007669"/>
    <property type="project" value="TreeGrafter"/>
</dbReference>
<keyword evidence="2" id="KW-1133">Transmembrane helix</keyword>
<comment type="caution">
    <text evidence="4">The sequence shown here is derived from an EMBL/GenBank/DDBJ whole genome shotgun (WGS) entry which is preliminary data.</text>
</comment>
<accession>A0A9D2QJ34</accession>
<dbReference type="InterPro" id="IPR000045">
    <property type="entry name" value="Prepilin_IV_endopep_pep"/>
</dbReference>
<dbReference type="InterPro" id="IPR050882">
    <property type="entry name" value="Prepilin_peptidase/N-MTase"/>
</dbReference>
<comment type="similarity">
    <text evidence="1">Belongs to the peptidase A24 family.</text>
</comment>
<name>A0A9D2QJ34_9FIRM</name>
<gene>
    <name evidence="4" type="ORF">H9926_09025</name>
</gene>